<dbReference type="GeneID" id="6009173"/>
<dbReference type="AlphaFoldDB" id="A8ND28"/>
<reference evidence="2 3" key="1">
    <citation type="journal article" date="2010" name="Proc. Natl. Acad. Sci. U.S.A.">
        <title>Insights into evolution of multicellular fungi from the assembled chromosomes of the mushroom Coprinopsis cinerea (Coprinus cinereus).</title>
        <authorList>
            <person name="Stajich J.E."/>
            <person name="Wilke S.K."/>
            <person name="Ahren D."/>
            <person name="Au C.H."/>
            <person name="Birren B.W."/>
            <person name="Borodovsky M."/>
            <person name="Burns C."/>
            <person name="Canback B."/>
            <person name="Casselton L.A."/>
            <person name="Cheng C.K."/>
            <person name="Deng J."/>
            <person name="Dietrich F.S."/>
            <person name="Fargo D.C."/>
            <person name="Farman M.L."/>
            <person name="Gathman A.C."/>
            <person name="Goldberg J."/>
            <person name="Guigo R."/>
            <person name="Hoegger P.J."/>
            <person name="Hooker J.B."/>
            <person name="Huggins A."/>
            <person name="James T.Y."/>
            <person name="Kamada T."/>
            <person name="Kilaru S."/>
            <person name="Kodira C."/>
            <person name="Kues U."/>
            <person name="Kupfer D."/>
            <person name="Kwan H.S."/>
            <person name="Lomsadze A."/>
            <person name="Li W."/>
            <person name="Lilly W.W."/>
            <person name="Ma L.J."/>
            <person name="Mackey A.J."/>
            <person name="Manning G."/>
            <person name="Martin F."/>
            <person name="Muraguchi H."/>
            <person name="Natvig D.O."/>
            <person name="Palmerini H."/>
            <person name="Ramesh M.A."/>
            <person name="Rehmeyer C.J."/>
            <person name="Roe B.A."/>
            <person name="Shenoy N."/>
            <person name="Stanke M."/>
            <person name="Ter-Hovhannisyan V."/>
            <person name="Tunlid A."/>
            <person name="Velagapudi R."/>
            <person name="Vision T.J."/>
            <person name="Zeng Q."/>
            <person name="Zolan M.E."/>
            <person name="Pukkila P.J."/>
        </authorList>
    </citation>
    <scope>NUCLEOTIDE SEQUENCE [LARGE SCALE GENOMIC DNA]</scope>
    <source>
        <strain evidence="3">Okayama-7 / 130 / ATCC MYA-4618 / FGSC 9003</strain>
    </source>
</reference>
<sequence>MVFRIPTQFDSFVASPSHPGQPAALQRSPQRPWRGRLIVTGLRNSNRSATDYIQVSAVETDGDNRVELWPRDFVVQRLPNRPILRQMIQYVQQYAQPTCNFLPERLNPDFHEANRANFRTLSRQMNENHEVAIAYWGHTSELSQTGAGIVIYPASNSGAYLIGAIFHSTDFPDFIRHAASQPPPPLSIPASVPYQSQAMGLPSSSYNTHPSHHRQPHTGSPHQSHPSSPTEQPGSAGSYRPIVSRTPIPHGNPYPNMPSASGSSPTGTPPQAVIQRFNPRILPFLEYSAIIPALSVTIH</sequence>
<name>A8ND28_COPC7</name>
<evidence type="ECO:0000256" key="1">
    <source>
        <dbReference type="SAM" id="MobiDB-lite"/>
    </source>
</evidence>
<evidence type="ECO:0000313" key="3">
    <source>
        <dbReference type="Proteomes" id="UP000001861"/>
    </source>
</evidence>
<dbReference type="InParanoid" id="A8ND28"/>
<dbReference type="eggNOG" id="ENOG502STFA">
    <property type="taxonomic scope" value="Eukaryota"/>
</dbReference>
<protein>
    <submittedName>
        <fullName evidence="2">Uncharacterized protein</fullName>
    </submittedName>
</protein>
<gene>
    <name evidence="2" type="ORF">CC1G_08512</name>
</gene>
<feature type="compositionally biased region" description="Polar residues" evidence="1">
    <location>
        <begin position="217"/>
        <end position="235"/>
    </location>
</feature>
<dbReference type="KEGG" id="cci:CC1G_08512"/>
<evidence type="ECO:0000313" key="2">
    <source>
        <dbReference type="EMBL" id="EAU89104.2"/>
    </source>
</evidence>
<feature type="compositionally biased region" description="Polar residues" evidence="1">
    <location>
        <begin position="197"/>
        <end position="209"/>
    </location>
</feature>
<dbReference type="Proteomes" id="UP000001861">
    <property type="component" value="Unassembled WGS sequence"/>
</dbReference>
<dbReference type="OMA" id="YALPIMS"/>
<dbReference type="RefSeq" id="XP_001832684.2">
    <property type="nucleotide sequence ID" value="XM_001832632.2"/>
</dbReference>
<feature type="compositionally biased region" description="Low complexity" evidence="1">
    <location>
        <begin position="258"/>
        <end position="270"/>
    </location>
</feature>
<dbReference type="HOGENOM" id="CLU_083669_0_0_1"/>
<dbReference type="VEuPathDB" id="FungiDB:CC1G_08512"/>
<dbReference type="OrthoDB" id="3244905at2759"/>
<keyword evidence="3" id="KW-1185">Reference proteome</keyword>
<feature type="region of interest" description="Disordered" evidence="1">
    <location>
        <begin position="197"/>
        <end position="272"/>
    </location>
</feature>
<dbReference type="EMBL" id="AACS02000009">
    <property type="protein sequence ID" value="EAU89104.2"/>
    <property type="molecule type" value="Genomic_DNA"/>
</dbReference>
<comment type="caution">
    <text evidence="2">The sequence shown here is derived from an EMBL/GenBank/DDBJ whole genome shotgun (WGS) entry which is preliminary data.</text>
</comment>
<proteinExistence type="predicted"/>
<organism evidence="2 3">
    <name type="scientific">Coprinopsis cinerea (strain Okayama-7 / 130 / ATCC MYA-4618 / FGSC 9003)</name>
    <name type="common">Inky cap fungus</name>
    <name type="synonym">Hormographiella aspergillata</name>
    <dbReference type="NCBI Taxonomy" id="240176"/>
    <lineage>
        <taxon>Eukaryota</taxon>
        <taxon>Fungi</taxon>
        <taxon>Dikarya</taxon>
        <taxon>Basidiomycota</taxon>
        <taxon>Agaricomycotina</taxon>
        <taxon>Agaricomycetes</taxon>
        <taxon>Agaricomycetidae</taxon>
        <taxon>Agaricales</taxon>
        <taxon>Agaricineae</taxon>
        <taxon>Psathyrellaceae</taxon>
        <taxon>Coprinopsis</taxon>
    </lineage>
</organism>
<accession>A8ND28</accession>